<keyword evidence="1" id="KW-0472">Membrane</keyword>
<dbReference type="Proteomes" id="UP000787472">
    <property type="component" value="Unassembled WGS sequence"/>
</dbReference>
<accession>A0A9E5JSP6</accession>
<evidence type="ECO:0000313" key="3">
    <source>
        <dbReference type="Proteomes" id="UP000787472"/>
    </source>
</evidence>
<feature type="transmembrane region" description="Helical" evidence="1">
    <location>
        <begin position="12"/>
        <end position="31"/>
    </location>
</feature>
<keyword evidence="1" id="KW-0812">Transmembrane</keyword>
<evidence type="ECO:0000313" key="2">
    <source>
        <dbReference type="EMBL" id="NHO66117.1"/>
    </source>
</evidence>
<dbReference type="AlphaFoldDB" id="A0A9E5JSP6"/>
<organism evidence="2 3">
    <name type="scientific">Pseudomaricurvus hydrocarbonicus</name>
    <dbReference type="NCBI Taxonomy" id="1470433"/>
    <lineage>
        <taxon>Bacteria</taxon>
        <taxon>Pseudomonadati</taxon>
        <taxon>Pseudomonadota</taxon>
        <taxon>Gammaproteobacteria</taxon>
        <taxon>Cellvibrionales</taxon>
        <taxon>Cellvibrionaceae</taxon>
        <taxon>Pseudomaricurvus</taxon>
    </lineage>
</organism>
<reference evidence="2" key="1">
    <citation type="submission" date="2020-03" db="EMBL/GenBank/DDBJ databases">
        <authorList>
            <person name="Guo F."/>
        </authorList>
    </citation>
    <scope>NUCLEOTIDE SEQUENCE</scope>
    <source>
        <strain evidence="2">JCM 30134</strain>
    </source>
</reference>
<dbReference type="RefSeq" id="WP_167186354.1">
    <property type="nucleotide sequence ID" value="NZ_JAAONZ010000007.1"/>
</dbReference>
<dbReference type="InterPro" id="IPR019291">
    <property type="entry name" value="Host_attachment_protein"/>
</dbReference>
<keyword evidence="3" id="KW-1185">Reference proteome</keyword>
<comment type="caution">
    <text evidence="2">The sequence shown here is derived from an EMBL/GenBank/DDBJ whole genome shotgun (WGS) entry which is preliminary data.</text>
</comment>
<protein>
    <submittedName>
        <fullName evidence="2">Host attachment protein</fullName>
    </submittedName>
</protein>
<proteinExistence type="predicted"/>
<evidence type="ECO:0000256" key="1">
    <source>
        <dbReference type="SAM" id="Phobius"/>
    </source>
</evidence>
<sequence length="196" mass="21889">MHDDGVISRDENLAILLAVILTMIKMPLVLWGQGGIRFDTKIQEVCMAHLVAVYNHHMARFLQGSEDEGVVEVATLICPEARQSARDLESDAPSRMQNSFGAGQVYEGRTGAKEKLTKEFAHDIAEWLDHARQQHTYTHIVLVAPPDMIGALRAAMNSECRKMVVEEVQKNLVEMEIVDMLTALPKSVKLAQQARL</sequence>
<dbReference type="Pfam" id="PF10116">
    <property type="entry name" value="Host_attach"/>
    <property type="match status" value="1"/>
</dbReference>
<dbReference type="EMBL" id="JAAONZ010000007">
    <property type="protein sequence ID" value="NHO66117.1"/>
    <property type="molecule type" value="Genomic_DNA"/>
</dbReference>
<name>A0A9E5JSP6_9GAMM</name>
<gene>
    <name evidence="2" type="ORF">G8770_11225</name>
</gene>
<keyword evidence="1" id="KW-1133">Transmembrane helix</keyword>